<accession>A0A9W6TLM8</accession>
<sequence length="409" mass="46074">MNEVSLFGELPSVPTILTHEFISAPILKRLLNRGCNITGYHDFVLELKHFEKFKHRDELLKLCQKLGDAIVESGEVSLRWRVCADAADEKHAARVTDRCERSILGINRRTLPAEQVATTHPDWDSRMQELAVVIGEKLGLTGERRTTLSVELEELKIFGPGGKMMRTKGRDRGVVAKLVVQLPSLHVGGNMVVYNDRDPTRQYRFDFWRRERNGSVYAVYSASAEYEVEEVKNGDKCESVPTTQAVNTFGGTNETFALLLANEYGEYSNFEGKGSDLLKDGDHDMLHALQKANAQVLPSNQLKLYLVKIMHASVLTRNFDGAVDNERSDSTESNHWTLESVSESIAWLSTGGDLLYESECSGNNREWTTEKLNFLNPGSILPRAMCSHLRRYGEFDEQTIEYCAYAIVG</sequence>
<evidence type="ECO:0000313" key="2">
    <source>
        <dbReference type="Proteomes" id="UP001165083"/>
    </source>
</evidence>
<protein>
    <submittedName>
        <fullName evidence="1">Unnamed protein product</fullName>
    </submittedName>
</protein>
<name>A0A9W6TLM8_9STRA</name>
<evidence type="ECO:0000313" key="1">
    <source>
        <dbReference type="EMBL" id="GMF15195.1"/>
    </source>
</evidence>
<proteinExistence type="predicted"/>
<comment type="caution">
    <text evidence="1">The sequence shown here is derived from an EMBL/GenBank/DDBJ whole genome shotgun (WGS) entry which is preliminary data.</text>
</comment>
<dbReference type="AlphaFoldDB" id="A0A9W6TLM8"/>
<reference evidence="1" key="1">
    <citation type="submission" date="2023-04" db="EMBL/GenBank/DDBJ databases">
        <title>Phytophthora lilii NBRC 32176.</title>
        <authorList>
            <person name="Ichikawa N."/>
            <person name="Sato H."/>
            <person name="Tonouchi N."/>
        </authorList>
    </citation>
    <scope>NUCLEOTIDE SEQUENCE</scope>
    <source>
        <strain evidence="1">NBRC 32176</strain>
    </source>
</reference>
<keyword evidence="2" id="KW-1185">Reference proteome</keyword>
<gene>
    <name evidence="1" type="ORF">Plil01_000516800</name>
</gene>
<dbReference type="OrthoDB" id="27483at2759"/>
<organism evidence="1 2">
    <name type="scientific">Phytophthora lilii</name>
    <dbReference type="NCBI Taxonomy" id="2077276"/>
    <lineage>
        <taxon>Eukaryota</taxon>
        <taxon>Sar</taxon>
        <taxon>Stramenopiles</taxon>
        <taxon>Oomycota</taxon>
        <taxon>Peronosporomycetes</taxon>
        <taxon>Peronosporales</taxon>
        <taxon>Peronosporaceae</taxon>
        <taxon>Phytophthora</taxon>
    </lineage>
</organism>
<dbReference type="Proteomes" id="UP001165083">
    <property type="component" value="Unassembled WGS sequence"/>
</dbReference>
<dbReference type="EMBL" id="BSXW01000217">
    <property type="protein sequence ID" value="GMF15195.1"/>
    <property type="molecule type" value="Genomic_DNA"/>
</dbReference>